<organism evidence="3 4">
    <name type="scientific">Candidatus Hakubella thermalkaliphila</name>
    <dbReference type="NCBI Taxonomy" id="2754717"/>
    <lineage>
        <taxon>Bacteria</taxon>
        <taxon>Bacillati</taxon>
        <taxon>Actinomycetota</taxon>
        <taxon>Actinomycetota incertae sedis</taxon>
        <taxon>Candidatus Hakubellales</taxon>
        <taxon>Candidatus Hakubellaceae</taxon>
        <taxon>Candidatus Hakubella</taxon>
    </lineage>
</organism>
<evidence type="ECO:0000259" key="2">
    <source>
        <dbReference type="SMART" id="SM00244"/>
    </source>
</evidence>
<dbReference type="AlphaFoldDB" id="A0A6V8NL69"/>
<reference evidence="3 4" key="1">
    <citation type="journal article" date="2020" name="Front. Microbiol.">
        <title>Single-cell genomics of novel Actinobacteria with the Wood-Ljungdahl pathway discovered in a serpentinizing system.</title>
        <authorList>
            <person name="Merino N."/>
            <person name="Kawai M."/>
            <person name="Boyd E.S."/>
            <person name="Colman D.R."/>
            <person name="McGlynn S.E."/>
            <person name="Nealson K.H."/>
            <person name="Kurokawa K."/>
            <person name="Hongoh Y."/>
        </authorList>
    </citation>
    <scope>NUCLEOTIDE SEQUENCE [LARGE SCALE GENOMIC DNA]</scope>
    <source>
        <strain evidence="3 4">S03</strain>
    </source>
</reference>
<dbReference type="Gene3D" id="3.30.479.30">
    <property type="entry name" value="Band 7 domain"/>
    <property type="match status" value="1"/>
</dbReference>
<name>A0A6V8NL69_9ACTN</name>
<evidence type="ECO:0000313" key="3">
    <source>
        <dbReference type="EMBL" id="GFP20134.1"/>
    </source>
</evidence>
<dbReference type="SMART" id="SM00244">
    <property type="entry name" value="PHB"/>
    <property type="match status" value="1"/>
</dbReference>
<protein>
    <recommendedName>
        <fullName evidence="2">Band 7 domain-containing protein</fullName>
    </recommendedName>
</protein>
<dbReference type="GO" id="GO:0016020">
    <property type="term" value="C:membrane"/>
    <property type="evidence" value="ECO:0007669"/>
    <property type="project" value="InterPro"/>
</dbReference>
<dbReference type="SUPFAM" id="SSF117892">
    <property type="entry name" value="Band 7/SPFH domain"/>
    <property type="match status" value="1"/>
</dbReference>
<feature type="non-terminal residue" evidence="3">
    <location>
        <position position="1"/>
    </location>
</feature>
<accession>A0A6V8NL69</accession>
<dbReference type="PANTHER" id="PTHR23222">
    <property type="entry name" value="PROHIBITIN"/>
    <property type="match status" value="1"/>
</dbReference>
<comment type="caution">
    <text evidence="3">The sequence shown here is derived from an EMBL/GenBank/DDBJ whole genome shotgun (WGS) entry which is preliminary data.</text>
</comment>
<sequence>DPSSTGRIFFKGFLLEGISLMGLSAWPLQGEAKLVKEPLALTHSQRDAVMLLKMMRKQHPIPEVLVVVKVSGQPKQIISQLLKMRSWELGRTSGPFPILQAGQSIGEQPPYPILDASWRVAVNFGRFIAALSAQDVKNNVQPMIISSLPGSEYFVFNTSNKSFRIGNTNPLHWEPPPGSQYSRMLNYAQVFMTLHIVLSAVVIVRAGTVGVLTEFGRTTGVVFEPGLHFRIPLIQNVVIYSTRKVIYEASAQPDQSRANYTDFTVDTTSSDGQQIQINYTLRFYIDKSKAVWIYNNIGNMDDVAEKVVKTETRSLVRNIPKGYTAAQLYGIHVFEVQEQISQELDPRFAANGVVMDEFLLRKIDFTAEYFETLEEKQIAEERIEIERNNLEQEKIRKEQTIVKAEAEAQALRIKGQALRENPQIIQLEFVTRMAPNIKWGILPETGVIPFLDITQQAQETGQPLVPEEK</sequence>
<gene>
    <name evidence="3" type="ORF">HKBW3S03_01635</name>
</gene>
<evidence type="ECO:0000313" key="4">
    <source>
        <dbReference type="Proteomes" id="UP000574717"/>
    </source>
</evidence>
<dbReference type="EMBL" id="BLRU01000263">
    <property type="protein sequence ID" value="GFP20134.1"/>
    <property type="molecule type" value="Genomic_DNA"/>
</dbReference>
<dbReference type="InterPro" id="IPR036013">
    <property type="entry name" value="Band_7/SPFH_dom_sf"/>
</dbReference>
<dbReference type="InterPro" id="IPR001107">
    <property type="entry name" value="Band_7"/>
</dbReference>
<dbReference type="CDD" id="cd03401">
    <property type="entry name" value="SPFH_prohibitin"/>
    <property type="match status" value="1"/>
</dbReference>
<evidence type="ECO:0000256" key="1">
    <source>
        <dbReference type="SAM" id="Coils"/>
    </source>
</evidence>
<dbReference type="InterPro" id="IPR000163">
    <property type="entry name" value="Prohibitin"/>
</dbReference>
<keyword evidence="1" id="KW-0175">Coiled coil</keyword>
<feature type="coiled-coil region" evidence="1">
    <location>
        <begin position="373"/>
        <end position="421"/>
    </location>
</feature>
<feature type="domain" description="Band 7" evidence="2">
    <location>
        <begin position="199"/>
        <end position="377"/>
    </location>
</feature>
<dbReference type="Pfam" id="PF01145">
    <property type="entry name" value="Band_7"/>
    <property type="match status" value="1"/>
</dbReference>
<proteinExistence type="predicted"/>
<dbReference type="PANTHER" id="PTHR23222:SF0">
    <property type="entry name" value="PROHIBITIN 1"/>
    <property type="match status" value="1"/>
</dbReference>
<dbReference type="Proteomes" id="UP000574717">
    <property type="component" value="Unassembled WGS sequence"/>
</dbReference>